<evidence type="ECO:0000313" key="2">
    <source>
        <dbReference type="Proteomes" id="UP001549749"/>
    </source>
</evidence>
<sequence length="212" mass="23816">MKKILIICLLALGCICCRKEYYVDGGHSGQPEWQTKQSAYEFMQGNGDKLFDSLVKIIDLTGMKAEVEKDGITLFAVTNAAVMRYQTYVRTGRISTSLSNPKPLEEISKDTLRWLVQRLIIPANKISLEQALKEGEKSYFSLGGDSVFLSAEKQAFEGVQGMGAPLLFYEHPKTVRDTVAYRIQMQTHNLVTRNAMIHVLHTSASFFNGIKK</sequence>
<keyword evidence="2" id="KW-1185">Reference proteome</keyword>
<dbReference type="EMBL" id="JBEXAC010000002">
    <property type="protein sequence ID" value="MET7000256.1"/>
    <property type="molecule type" value="Genomic_DNA"/>
</dbReference>
<name>A0ABV2TB86_9BACT</name>
<protein>
    <recommendedName>
        <fullName evidence="3">Fasciclin domain-containing protein</fullName>
    </recommendedName>
</protein>
<comment type="caution">
    <text evidence="1">The sequence shown here is derived from an EMBL/GenBank/DDBJ whole genome shotgun (WGS) entry which is preliminary data.</text>
</comment>
<evidence type="ECO:0008006" key="3">
    <source>
        <dbReference type="Google" id="ProtNLM"/>
    </source>
</evidence>
<dbReference type="Gene3D" id="2.30.180.10">
    <property type="entry name" value="FAS1 domain"/>
    <property type="match status" value="1"/>
</dbReference>
<proteinExistence type="predicted"/>
<accession>A0ABV2TB86</accession>
<dbReference type="SUPFAM" id="SSF82153">
    <property type="entry name" value="FAS1 domain"/>
    <property type="match status" value="1"/>
</dbReference>
<evidence type="ECO:0000313" key="1">
    <source>
        <dbReference type="EMBL" id="MET7000256.1"/>
    </source>
</evidence>
<dbReference type="RefSeq" id="WP_354662816.1">
    <property type="nucleotide sequence ID" value="NZ_JBEXAC010000002.1"/>
</dbReference>
<gene>
    <name evidence="1" type="ORF">ABR189_22885</name>
</gene>
<reference evidence="1 2" key="1">
    <citation type="submission" date="2024-06" db="EMBL/GenBank/DDBJ databases">
        <title>Chitinophaga defluvii sp. nov., isolated from municipal sewage.</title>
        <authorList>
            <person name="Zhang L."/>
        </authorList>
    </citation>
    <scope>NUCLEOTIDE SEQUENCE [LARGE SCALE GENOMIC DNA]</scope>
    <source>
        <strain evidence="1 2">H8</strain>
    </source>
</reference>
<dbReference type="Proteomes" id="UP001549749">
    <property type="component" value="Unassembled WGS sequence"/>
</dbReference>
<dbReference type="InterPro" id="IPR036378">
    <property type="entry name" value="FAS1_dom_sf"/>
</dbReference>
<organism evidence="1 2">
    <name type="scientific">Chitinophaga defluvii</name>
    <dbReference type="NCBI Taxonomy" id="3163343"/>
    <lineage>
        <taxon>Bacteria</taxon>
        <taxon>Pseudomonadati</taxon>
        <taxon>Bacteroidota</taxon>
        <taxon>Chitinophagia</taxon>
        <taxon>Chitinophagales</taxon>
        <taxon>Chitinophagaceae</taxon>
        <taxon>Chitinophaga</taxon>
    </lineage>
</organism>